<evidence type="ECO:0000313" key="1">
    <source>
        <dbReference type="EMBL" id="KAI7738034.1"/>
    </source>
</evidence>
<protein>
    <submittedName>
        <fullName evidence="1">Uncharacterized protein</fullName>
    </submittedName>
</protein>
<accession>A0AAD5CCF4</accession>
<name>A0AAD5CCF4_AMBAR</name>
<dbReference type="Proteomes" id="UP001206925">
    <property type="component" value="Unassembled WGS sequence"/>
</dbReference>
<gene>
    <name evidence="1" type="ORF">M8C21_016286</name>
</gene>
<comment type="caution">
    <text evidence="1">The sequence shown here is derived from an EMBL/GenBank/DDBJ whole genome shotgun (WGS) entry which is preliminary data.</text>
</comment>
<dbReference type="EMBL" id="JAMZMK010008886">
    <property type="protein sequence ID" value="KAI7738034.1"/>
    <property type="molecule type" value="Genomic_DNA"/>
</dbReference>
<organism evidence="1 2">
    <name type="scientific">Ambrosia artemisiifolia</name>
    <name type="common">Common ragweed</name>
    <dbReference type="NCBI Taxonomy" id="4212"/>
    <lineage>
        <taxon>Eukaryota</taxon>
        <taxon>Viridiplantae</taxon>
        <taxon>Streptophyta</taxon>
        <taxon>Embryophyta</taxon>
        <taxon>Tracheophyta</taxon>
        <taxon>Spermatophyta</taxon>
        <taxon>Magnoliopsida</taxon>
        <taxon>eudicotyledons</taxon>
        <taxon>Gunneridae</taxon>
        <taxon>Pentapetalae</taxon>
        <taxon>asterids</taxon>
        <taxon>campanulids</taxon>
        <taxon>Asterales</taxon>
        <taxon>Asteraceae</taxon>
        <taxon>Asteroideae</taxon>
        <taxon>Heliantheae alliance</taxon>
        <taxon>Heliantheae</taxon>
        <taxon>Ambrosia</taxon>
    </lineage>
</organism>
<sequence length="52" mass="6137">MESLFFPFLHVPSCTHVVSLFYNAWHFMSTCCSVAYFTPKALNHIDFFLYLL</sequence>
<dbReference type="AlphaFoldDB" id="A0AAD5CCF4"/>
<keyword evidence="2" id="KW-1185">Reference proteome</keyword>
<reference evidence="1" key="1">
    <citation type="submission" date="2022-06" db="EMBL/GenBank/DDBJ databases">
        <title>Uncovering the hologenomic basis of an extraordinary plant invasion.</title>
        <authorList>
            <person name="Bieker V.C."/>
            <person name="Martin M.D."/>
            <person name="Gilbert T."/>
            <person name="Hodgins K."/>
            <person name="Battlay P."/>
            <person name="Petersen B."/>
            <person name="Wilson J."/>
        </authorList>
    </citation>
    <scope>NUCLEOTIDE SEQUENCE</scope>
    <source>
        <strain evidence="1">AA19_3_7</strain>
        <tissue evidence="1">Leaf</tissue>
    </source>
</reference>
<evidence type="ECO:0000313" key="2">
    <source>
        <dbReference type="Proteomes" id="UP001206925"/>
    </source>
</evidence>
<proteinExistence type="predicted"/>